<sequence length="135" mass="14504">MSRRKRAVLAFGYSLAVFLVLDALWIGFVVAAHFREALGSLMLETPRWGAAAAFYLVYAGGIAGFAVLPGRAWREVALRGAALGLVAYGTYDLTNLAILQAYTPRIVVLDLSWGMAGTAVTALGAWRLLEASGRR</sequence>
<dbReference type="InterPro" id="IPR018687">
    <property type="entry name" value="DUF2177_membr"/>
</dbReference>
<evidence type="ECO:0000256" key="1">
    <source>
        <dbReference type="SAM" id="Phobius"/>
    </source>
</evidence>
<comment type="caution">
    <text evidence="2">The sequence shown here is derived from an EMBL/GenBank/DDBJ whole genome shotgun (WGS) entry which is preliminary data.</text>
</comment>
<keyword evidence="1" id="KW-0472">Membrane</keyword>
<evidence type="ECO:0008006" key="4">
    <source>
        <dbReference type="Google" id="ProtNLM"/>
    </source>
</evidence>
<dbReference type="RefSeq" id="WP_023433905.1">
    <property type="nucleotide sequence ID" value="NZ_AWXZ01000040.1"/>
</dbReference>
<feature type="transmembrane region" description="Helical" evidence="1">
    <location>
        <begin position="7"/>
        <end position="28"/>
    </location>
</feature>
<dbReference type="STRING" id="631454.N177_3796"/>
<feature type="transmembrane region" description="Helical" evidence="1">
    <location>
        <begin position="80"/>
        <end position="99"/>
    </location>
</feature>
<dbReference type="PATRIC" id="fig|631454.5.peg.3749"/>
<dbReference type="Pfam" id="PF09945">
    <property type="entry name" value="DUF2177"/>
    <property type="match status" value="1"/>
</dbReference>
<dbReference type="eggNOG" id="COG4852">
    <property type="taxonomic scope" value="Bacteria"/>
</dbReference>
<dbReference type="AlphaFoldDB" id="V4RB74"/>
<organism evidence="2 3">
    <name type="scientific">Lutibaculum baratangense AMV1</name>
    <dbReference type="NCBI Taxonomy" id="631454"/>
    <lineage>
        <taxon>Bacteria</taxon>
        <taxon>Pseudomonadati</taxon>
        <taxon>Pseudomonadota</taxon>
        <taxon>Alphaproteobacteria</taxon>
        <taxon>Hyphomicrobiales</taxon>
        <taxon>Tepidamorphaceae</taxon>
        <taxon>Lutibaculum</taxon>
    </lineage>
</organism>
<gene>
    <name evidence="2" type="ORF">N177_3796</name>
</gene>
<feature type="transmembrane region" description="Helical" evidence="1">
    <location>
        <begin position="48"/>
        <end position="68"/>
    </location>
</feature>
<dbReference type="Proteomes" id="UP000017819">
    <property type="component" value="Unassembled WGS sequence"/>
</dbReference>
<accession>V4RB74</accession>
<evidence type="ECO:0000313" key="3">
    <source>
        <dbReference type="Proteomes" id="UP000017819"/>
    </source>
</evidence>
<keyword evidence="3" id="KW-1185">Reference proteome</keyword>
<name>V4RB74_9HYPH</name>
<protein>
    <recommendedName>
        <fullName evidence="4">Transmembrane protein</fullName>
    </recommendedName>
</protein>
<dbReference type="OrthoDB" id="166547at2"/>
<evidence type="ECO:0000313" key="2">
    <source>
        <dbReference type="EMBL" id="ESR22659.1"/>
    </source>
</evidence>
<reference evidence="2 3" key="1">
    <citation type="journal article" date="2014" name="Genome Announc.">
        <title>Draft Genome Sequence of Lutibaculum baratangense Strain AMV1T, Isolated from a Mud Volcano in Andamans, India.</title>
        <authorList>
            <person name="Singh A."/>
            <person name="Sreenivas A."/>
            <person name="Sathyanarayana Reddy G."/>
            <person name="Pinnaka A.K."/>
            <person name="Shivaji S."/>
        </authorList>
    </citation>
    <scope>NUCLEOTIDE SEQUENCE [LARGE SCALE GENOMIC DNA]</scope>
    <source>
        <strain evidence="2 3">AMV1</strain>
    </source>
</reference>
<feature type="transmembrane region" description="Helical" evidence="1">
    <location>
        <begin position="111"/>
        <end position="129"/>
    </location>
</feature>
<keyword evidence="1" id="KW-0812">Transmembrane</keyword>
<keyword evidence="1" id="KW-1133">Transmembrane helix</keyword>
<proteinExistence type="predicted"/>
<dbReference type="EMBL" id="AWXZ01000040">
    <property type="protein sequence ID" value="ESR22659.1"/>
    <property type="molecule type" value="Genomic_DNA"/>
</dbReference>